<keyword evidence="2" id="KW-0614">Plasmid</keyword>
<accession>A0A375HAJ7</accession>
<sequence>MPDSKPRSRRSPRGLRPADAAARKAADDLATVQSELAAAGCFDPPPLHRRPRLHPRQRRWSATVTPRGRVGTGRARCPTGCGGRSMRGRARNFTGLDSITDAFGPLSNGGCDEGEAVRLGARIRKEGLAQARSERHARDKVSPSMGLGSVCTCSDFNEGKQIGPRARS</sequence>
<feature type="region of interest" description="Disordered" evidence="1">
    <location>
        <begin position="127"/>
        <end position="168"/>
    </location>
</feature>
<protein>
    <submittedName>
        <fullName evidence="2">Uncharacterized protein</fullName>
    </submittedName>
</protein>
<proteinExistence type="predicted"/>
<organism evidence="2">
    <name type="scientific">Cupriavidus taiwanensis</name>
    <dbReference type="NCBI Taxonomy" id="164546"/>
    <lineage>
        <taxon>Bacteria</taxon>
        <taxon>Pseudomonadati</taxon>
        <taxon>Pseudomonadota</taxon>
        <taxon>Betaproteobacteria</taxon>
        <taxon>Burkholderiales</taxon>
        <taxon>Burkholderiaceae</taxon>
        <taxon>Cupriavidus</taxon>
    </lineage>
</organism>
<evidence type="ECO:0000256" key="1">
    <source>
        <dbReference type="SAM" id="MobiDB-lite"/>
    </source>
</evidence>
<name>A0A375HAJ7_9BURK</name>
<feature type="region of interest" description="Disordered" evidence="1">
    <location>
        <begin position="1"/>
        <end position="27"/>
    </location>
</feature>
<feature type="compositionally biased region" description="Basic and acidic residues" evidence="1">
    <location>
        <begin position="127"/>
        <end position="141"/>
    </location>
</feature>
<geneLocation type="plasmid" evidence="2">
    <name>I</name>
</geneLocation>
<feature type="compositionally biased region" description="Basic residues" evidence="1">
    <location>
        <begin position="47"/>
        <end position="59"/>
    </location>
</feature>
<dbReference type="AlphaFoldDB" id="A0A375HAJ7"/>
<feature type="region of interest" description="Disordered" evidence="1">
    <location>
        <begin position="40"/>
        <end position="90"/>
    </location>
</feature>
<dbReference type="EMBL" id="LT984809">
    <property type="protein sequence ID" value="SPD49011.1"/>
    <property type="molecule type" value="Genomic_DNA"/>
</dbReference>
<gene>
    <name evidence="2" type="ORF">CBM2612_P0357</name>
</gene>
<reference evidence="2" key="1">
    <citation type="submission" date="2018-01" db="EMBL/GenBank/DDBJ databases">
        <authorList>
            <person name="Gaut B.S."/>
            <person name="Morton B.R."/>
            <person name="Clegg M.T."/>
            <person name="Duvall M.R."/>
        </authorList>
    </citation>
    <scope>NUCLEOTIDE SEQUENCE</scope>
    <source>
        <strain evidence="2">Cupriavidus taiwanensis STM 8555</strain>
    </source>
</reference>
<evidence type="ECO:0000313" key="2">
    <source>
        <dbReference type="EMBL" id="SPD49011.1"/>
    </source>
</evidence>